<dbReference type="Pfam" id="PF14510">
    <property type="entry name" value="ABC_trans_N"/>
    <property type="match status" value="1"/>
</dbReference>
<dbReference type="InterPro" id="IPR003439">
    <property type="entry name" value="ABC_transporter-like_ATP-bd"/>
</dbReference>
<dbReference type="InterPro" id="IPR010929">
    <property type="entry name" value="PDR_CDR_ABC"/>
</dbReference>
<keyword evidence="4 10" id="KW-0812">Transmembrane</keyword>
<evidence type="ECO:0000256" key="1">
    <source>
        <dbReference type="ARBA" id="ARBA00004141"/>
    </source>
</evidence>
<dbReference type="InterPro" id="IPR013525">
    <property type="entry name" value="ABC2_TM"/>
</dbReference>
<feature type="compositionally biased region" description="Polar residues" evidence="9">
    <location>
        <begin position="80"/>
        <end position="109"/>
    </location>
</feature>
<dbReference type="Gene3D" id="3.40.50.300">
    <property type="entry name" value="P-loop containing nucleotide triphosphate hydrolases"/>
    <property type="match status" value="2"/>
</dbReference>
<dbReference type="Pfam" id="PF06422">
    <property type="entry name" value="PDR_CDR"/>
    <property type="match status" value="2"/>
</dbReference>
<dbReference type="InterPro" id="IPR029481">
    <property type="entry name" value="ABC_trans_N"/>
</dbReference>
<evidence type="ECO:0000259" key="11">
    <source>
        <dbReference type="PROSITE" id="PS50893"/>
    </source>
</evidence>
<feature type="transmembrane region" description="Helical" evidence="10">
    <location>
        <begin position="1358"/>
        <end position="1381"/>
    </location>
</feature>
<keyword evidence="3" id="KW-0813">Transport</keyword>
<dbReference type="SMART" id="SM00382">
    <property type="entry name" value="AAA"/>
    <property type="match status" value="2"/>
</dbReference>
<protein>
    <recommendedName>
        <fullName evidence="11">ABC transporter domain-containing protein</fullName>
    </recommendedName>
</protein>
<feature type="transmembrane region" description="Helical" evidence="10">
    <location>
        <begin position="1313"/>
        <end position="1346"/>
    </location>
</feature>
<feature type="region of interest" description="Disordered" evidence="9">
    <location>
        <begin position="1546"/>
        <end position="1582"/>
    </location>
</feature>
<evidence type="ECO:0000313" key="13">
    <source>
        <dbReference type="Proteomes" id="UP000800038"/>
    </source>
</evidence>
<feature type="transmembrane region" description="Helical" evidence="10">
    <location>
        <begin position="1243"/>
        <end position="1263"/>
    </location>
</feature>
<dbReference type="InterPro" id="IPR034003">
    <property type="entry name" value="ABCG_PDR_2"/>
</dbReference>
<feature type="transmembrane region" description="Helical" evidence="10">
    <location>
        <begin position="690"/>
        <end position="708"/>
    </location>
</feature>
<dbReference type="PROSITE" id="PS50893">
    <property type="entry name" value="ABC_TRANSPORTER_2"/>
    <property type="match status" value="2"/>
</dbReference>
<keyword evidence="8 10" id="KW-0472">Membrane</keyword>
<feature type="domain" description="ABC transporter" evidence="11">
    <location>
        <begin position="219"/>
        <end position="467"/>
    </location>
</feature>
<keyword evidence="7 10" id="KW-1133">Transmembrane helix</keyword>
<dbReference type="InterPro" id="IPR003593">
    <property type="entry name" value="AAA+_ATPase"/>
</dbReference>
<evidence type="ECO:0000256" key="6">
    <source>
        <dbReference type="ARBA" id="ARBA00022840"/>
    </source>
</evidence>
<comment type="subcellular location">
    <subcellularLocation>
        <location evidence="1">Membrane</location>
        <topology evidence="1">Multi-pass membrane protein</topology>
    </subcellularLocation>
</comment>
<feature type="transmembrane region" description="Helical" evidence="10">
    <location>
        <begin position="1509"/>
        <end position="1530"/>
    </location>
</feature>
<feature type="domain" description="ABC transporter" evidence="11">
    <location>
        <begin position="907"/>
        <end position="1150"/>
    </location>
</feature>
<keyword evidence="5" id="KW-0547">Nucleotide-binding</keyword>
<feature type="compositionally biased region" description="Low complexity" evidence="9">
    <location>
        <begin position="1550"/>
        <end position="1570"/>
    </location>
</feature>
<dbReference type="CDD" id="cd03233">
    <property type="entry name" value="ABCG_PDR_domain1"/>
    <property type="match status" value="1"/>
</dbReference>
<comment type="similarity">
    <text evidence="2">Belongs to the ABC transporter superfamily. ABCG family. PDR (TC 3.A.1.205) subfamily.</text>
</comment>
<feature type="region of interest" description="Disordered" evidence="9">
    <location>
        <begin position="872"/>
        <end position="897"/>
    </location>
</feature>
<feature type="transmembrane region" description="Helical" evidence="10">
    <location>
        <begin position="720"/>
        <end position="740"/>
    </location>
</feature>
<dbReference type="Pfam" id="PF01061">
    <property type="entry name" value="ABC2_membrane"/>
    <property type="match status" value="2"/>
</dbReference>
<feature type="transmembrane region" description="Helical" evidence="10">
    <location>
        <begin position="655"/>
        <end position="681"/>
    </location>
</feature>
<feature type="transmembrane region" description="Helical" evidence="10">
    <location>
        <begin position="1387"/>
        <end position="1405"/>
    </location>
</feature>
<dbReference type="SUPFAM" id="SSF52540">
    <property type="entry name" value="P-loop containing nucleoside triphosphate hydrolases"/>
    <property type="match status" value="2"/>
</dbReference>
<dbReference type="FunFam" id="3.40.50.300:FF:000054">
    <property type="entry name" value="ABC multidrug transporter atrF"/>
    <property type="match status" value="1"/>
</dbReference>
<evidence type="ECO:0000313" key="12">
    <source>
        <dbReference type="EMBL" id="KAF1939631.1"/>
    </source>
</evidence>
<keyword evidence="6" id="KW-0067">ATP-binding</keyword>
<evidence type="ECO:0000256" key="3">
    <source>
        <dbReference type="ARBA" id="ARBA00022448"/>
    </source>
</evidence>
<proteinExistence type="inferred from homology"/>
<feature type="transmembrane region" description="Helical" evidence="10">
    <location>
        <begin position="1275"/>
        <end position="1293"/>
    </location>
</feature>
<dbReference type="InterPro" id="IPR017871">
    <property type="entry name" value="ABC_transporter-like_CS"/>
</dbReference>
<dbReference type="PROSITE" id="PS00211">
    <property type="entry name" value="ABC_TRANSPORTER_1"/>
    <property type="match status" value="1"/>
</dbReference>
<dbReference type="InterPro" id="IPR043926">
    <property type="entry name" value="ABCG_dom"/>
</dbReference>
<dbReference type="PANTHER" id="PTHR19241">
    <property type="entry name" value="ATP-BINDING CASSETTE TRANSPORTER"/>
    <property type="match status" value="1"/>
</dbReference>
<evidence type="ECO:0000256" key="2">
    <source>
        <dbReference type="ARBA" id="ARBA00006012"/>
    </source>
</evidence>
<sequence length="1582" mass="174240">MADSNSHGEAFASDQHTPAHGVFRTSSGRETYFPDGHSHGNHGALSSHSSTKSREGNDGQTTYAQGEEEAPLESIEKLDTSTTSNSSETRFGSNGQSQKMKPAGTSSSDDLVAPGQLQRRRTRPEIDDEARRELQRIFTTTSQKVTRQMSIAQPDDPAVDPGSDSFDLTKFLLLFRHQLEGEGIELKKVSVVYKNLDVFGSGKALQLQSTVADIFMAPFRARELFDKSDRKQILHHFDGIIRAGELCIVLGRPGSGCSTLLKALTGELQGLDTDESVIHYNGITQKRMVKEFKGETVYNQEVDKHFPHLTVGQTLEFAAAVRTPENRPGQASRNEFSEFMAKMVMAVLGLSHTYNTKVGNDFVRGVSGGERKRVSVAEMLLAGAPFAAWDNSTRGLDSATALKFVQALRVCSDLAGGAAAVAIYQASQSVYDCFDKAAVLYEGRQIYFGPAAHAKSFFERQGWYSPPRQTAGDFLTAVTNPSERQARKGMENKVPRTPEEFEQYWRTSPEYKALLQEIKDFEAEYPVDDNGGLEQLRQQKNKSQAKHARPKSPYLLSVPMQVKLNTRRAYQRILGDVASTATQAGLNIVIALIVGSIYFGHSKGSSSFQGRGAVIFLAILFNALTSIGEISGLYAQRPIVEKHNSYAFYHPATEAIAGVVADIPVKLIQATVFNIILYFLAQLRYTPGQFFLFFIVTYMATFVMAAIFRTTAAVTQTASQAMAGAGVLVLILVIYTGFVIRIPEMPVYFGWIRWINPIFYAFEILLANEFHGVDLPCDAFVPQGPGYSQTGNSFICNTQGAVAGQTFVNGDSFIEISYSYSWSHVWRNFGILWGFLIFFMVTYFIAVEINSSTSNTAEQLVFQRGHVPAYMQPGGKNSSDEEAGAAKQGEHEGTGDVSAIEEQKGIFTWRDVVYDIEIKGEPRRLLDHVSGFVKPGTMTALMGVSGAGKTTLLDCLAQRTTMGVITGDMFVNGKPLDPAFQRSTGYVQQQDLHLETSTVREALRFSAVLRQPKAVSIQEKHNYVEEVIKMLNMSDFANAVVGVPGEGLNVEQRKLLTIGVELAAKPKLLLFLDEPTSGLDSQSSWSIISFLRKLSSAGQAILCTIHQPSAILFQEFDRLLFLARGGKTVYFGELGENSQTLLHYFENNGARPCDPEENPAEYMLEIVNQGKNENGEEWFDVWNSSEEAKGVQSQIDELHESRRHENLDIAAETGGGEFAMPLTTQTWECTKRVFQQYWRMPSYVLAKFGLCTVAGLFIGFSFFKANSTQAGMQTIIFSVFMLTTIFTSLVQQIQPLFITQRSLYESRERPSKAYSWLAFMTANLVVELPYGIFAGILTFACFYYPIVGASQSSERQGLVLLFCVQLLIYTSTFASMTIAALPDAETASGLVSLFVLMSILFNGVLQPPDQLPGFWLFMYRASPFTYWVGGMVSTMLGGRPVTCSAREVSVFDPPAGQTCGAYLNDYANASGGVVQNPGATADCRFCSLSNADQFLAGSSIYYGERWRNFGILFAFIAFNTFIAILSYYLFRVAKLSSLTSKFHKTKGGAKTKQAADKAGAGVAQAAQQGAHPGNRSGEKDAT</sequence>
<dbReference type="GO" id="GO:0005524">
    <property type="term" value="F:ATP binding"/>
    <property type="evidence" value="ECO:0007669"/>
    <property type="project" value="UniProtKB-KW"/>
</dbReference>
<evidence type="ECO:0000256" key="4">
    <source>
        <dbReference type="ARBA" id="ARBA00022692"/>
    </source>
</evidence>
<gene>
    <name evidence="12" type="ORF">EJ02DRAFT_456735</name>
</gene>
<evidence type="ECO:0000256" key="10">
    <source>
        <dbReference type="SAM" id="Phobius"/>
    </source>
</evidence>
<dbReference type="CDD" id="cd03232">
    <property type="entry name" value="ABCG_PDR_domain2"/>
    <property type="match status" value="1"/>
</dbReference>
<dbReference type="GO" id="GO:0016020">
    <property type="term" value="C:membrane"/>
    <property type="evidence" value="ECO:0007669"/>
    <property type="project" value="UniProtKB-SubCell"/>
</dbReference>
<accession>A0A6A5SG53</accession>
<dbReference type="Pfam" id="PF00005">
    <property type="entry name" value="ABC_tran"/>
    <property type="match status" value="2"/>
</dbReference>
<dbReference type="EMBL" id="ML976077">
    <property type="protein sequence ID" value="KAF1939631.1"/>
    <property type="molecule type" value="Genomic_DNA"/>
</dbReference>
<dbReference type="Pfam" id="PF19055">
    <property type="entry name" value="ABC2_membrane_7"/>
    <property type="match status" value="1"/>
</dbReference>
<dbReference type="GO" id="GO:0140359">
    <property type="term" value="F:ABC-type transporter activity"/>
    <property type="evidence" value="ECO:0007669"/>
    <property type="project" value="InterPro"/>
</dbReference>
<feature type="transmembrane region" description="Helical" evidence="10">
    <location>
        <begin position="584"/>
        <end position="601"/>
    </location>
</feature>
<dbReference type="GO" id="GO:0016887">
    <property type="term" value="F:ATP hydrolysis activity"/>
    <property type="evidence" value="ECO:0007669"/>
    <property type="project" value="InterPro"/>
</dbReference>
<feature type="region of interest" description="Disordered" evidence="9">
    <location>
        <begin position="1"/>
        <end position="131"/>
    </location>
</feature>
<reference evidence="12" key="1">
    <citation type="journal article" date="2020" name="Stud. Mycol.">
        <title>101 Dothideomycetes genomes: a test case for predicting lifestyles and emergence of pathogens.</title>
        <authorList>
            <person name="Haridas S."/>
            <person name="Albert R."/>
            <person name="Binder M."/>
            <person name="Bloem J."/>
            <person name="Labutti K."/>
            <person name="Salamov A."/>
            <person name="Andreopoulos B."/>
            <person name="Baker S."/>
            <person name="Barry K."/>
            <person name="Bills G."/>
            <person name="Bluhm B."/>
            <person name="Cannon C."/>
            <person name="Castanera R."/>
            <person name="Culley D."/>
            <person name="Daum C."/>
            <person name="Ezra D."/>
            <person name="Gonzalez J."/>
            <person name="Henrissat B."/>
            <person name="Kuo A."/>
            <person name="Liang C."/>
            <person name="Lipzen A."/>
            <person name="Lutzoni F."/>
            <person name="Magnuson J."/>
            <person name="Mondo S."/>
            <person name="Nolan M."/>
            <person name="Ohm R."/>
            <person name="Pangilinan J."/>
            <person name="Park H.-J."/>
            <person name="Ramirez L."/>
            <person name="Alfaro M."/>
            <person name="Sun H."/>
            <person name="Tritt A."/>
            <person name="Yoshinaga Y."/>
            <person name="Zwiers L.-H."/>
            <person name="Turgeon B."/>
            <person name="Goodwin S."/>
            <person name="Spatafora J."/>
            <person name="Crous P."/>
            <person name="Grigoriev I."/>
        </authorList>
    </citation>
    <scope>NUCLEOTIDE SEQUENCE</scope>
    <source>
        <strain evidence="12">CBS 161.51</strain>
    </source>
</reference>
<evidence type="ECO:0000256" key="9">
    <source>
        <dbReference type="SAM" id="MobiDB-lite"/>
    </source>
</evidence>
<dbReference type="InterPro" id="IPR034001">
    <property type="entry name" value="ABCG_PDR_1"/>
</dbReference>
<evidence type="ECO:0000256" key="8">
    <source>
        <dbReference type="ARBA" id="ARBA00023136"/>
    </source>
</evidence>
<evidence type="ECO:0000256" key="7">
    <source>
        <dbReference type="ARBA" id="ARBA00022989"/>
    </source>
</evidence>
<dbReference type="InterPro" id="IPR027417">
    <property type="entry name" value="P-loop_NTPase"/>
</dbReference>
<keyword evidence="13" id="KW-1185">Reference proteome</keyword>
<dbReference type="OrthoDB" id="245989at2759"/>
<organism evidence="12 13">
    <name type="scientific">Clathrospora elynae</name>
    <dbReference type="NCBI Taxonomy" id="706981"/>
    <lineage>
        <taxon>Eukaryota</taxon>
        <taxon>Fungi</taxon>
        <taxon>Dikarya</taxon>
        <taxon>Ascomycota</taxon>
        <taxon>Pezizomycotina</taxon>
        <taxon>Dothideomycetes</taxon>
        <taxon>Pleosporomycetidae</taxon>
        <taxon>Pleosporales</taxon>
        <taxon>Diademaceae</taxon>
        <taxon>Clathrospora</taxon>
    </lineage>
</organism>
<dbReference type="Proteomes" id="UP000800038">
    <property type="component" value="Unassembled WGS sequence"/>
</dbReference>
<feature type="transmembrane region" description="Helical" evidence="10">
    <location>
        <begin position="613"/>
        <end position="635"/>
    </location>
</feature>
<name>A0A6A5SG53_9PLEO</name>
<evidence type="ECO:0000256" key="5">
    <source>
        <dbReference type="ARBA" id="ARBA00022741"/>
    </source>
</evidence>
<feature type="transmembrane region" description="Helical" evidence="10">
    <location>
        <begin position="825"/>
        <end position="846"/>
    </location>
</feature>